<dbReference type="EMBL" id="QEAS01000001">
    <property type="protein sequence ID" value="PWG82664.1"/>
    <property type="molecule type" value="Genomic_DNA"/>
</dbReference>
<feature type="chain" id="PRO_5015738281" evidence="8">
    <location>
        <begin position="25"/>
        <end position="813"/>
    </location>
</feature>
<evidence type="ECO:0000256" key="3">
    <source>
        <dbReference type="ARBA" id="ARBA00022452"/>
    </source>
</evidence>
<comment type="subcellular location">
    <subcellularLocation>
        <location evidence="1 7">Cell outer membrane</location>
        <topology evidence="1 7">Multi-pass membrane protein</topology>
    </subcellularLocation>
</comment>
<dbReference type="OrthoDB" id="606851at2"/>
<keyword evidence="2 7" id="KW-0813">Transport</keyword>
<feature type="domain" description="Outer membrane protein beta-barrel" evidence="10">
    <location>
        <begin position="385"/>
        <end position="787"/>
    </location>
</feature>
<dbReference type="InterPro" id="IPR012910">
    <property type="entry name" value="Plug_dom"/>
</dbReference>
<keyword evidence="3 7" id="KW-1134">Transmembrane beta strand</keyword>
<dbReference type="Gene3D" id="2.60.40.1120">
    <property type="entry name" value="Carboxypeptidase-like, regulatory domain"/>
    <property type="match status" value="1"/>
</dbReference>
<dbReference type="RefSeq" id="WP_109414082.1">
    <property type="nucleotide sequence ID" value="NZ_QEAS01000001.1"/>
</dbReference>
<feature type="domain" description="TonB-dependent receptor plug" evidence="9">
    <location>
        <begin position="150"/>
        <end position="226"/>
    </location>
</feature>
<keyword evidence="5 7" id="KW-0472">Membrane</keyword>
<dbReference type="Gene3D" id="2.40.170.20">
    <property type="entry name" value="TonB-dependent receptor, beta-barrel domain"/>
    <property type="match status" value="1"/>
</dbReference>
<feature type="signal peptide" evidence="8">
    <location>
        <begin position="1"/>
        <end position="24"/>
    </location>
</feature>
<keyword evidence="8" id="KW-0732">Signal</keyword>
<gene>
    <name evidence="11" type="ORF">DDR33_02050</name>
</gene>
<dbReference type="InterPro" id="IPR008969">
    <property type="entry name" value="CarboxyPept-like_regulatory"/>
</dbReference>
<evidence type="ECO:0000313" key="11">
    <source>
        <dbReference type="EMBL" id="PWG82664.1"/>
    </source>
</evidence>
<evidence type="ECO:0000256" key="8">
    <source>
        <dbReference type="SAM" id="SignalP"/>
    </source>
</evidence>
<keyword evidence="4 7" id="KW-0812">Transmembrane</keyword>
<evidence type="ECO:0000256" key="7">
    <source>
        <dbReference type="PROSITE-ProRule" id="PRU01360"/>
    </source>
</evidence>
<evidence type="ECO:0000259" key="9">
    <source>
        <dbReference type="Pfam" id="PF07715"/>
    </source>
</evidence>
<dbReference type="Pfam" id="PF14905">
    <property type="entry name" value="OMP_b-brl_3"/>
    <property type="match status" value="1"/>
</dbReference>
<dbReference type="SUPFAM" id="SSF49464">
    <property type="entry name" value="Carboxypeptidase regulatory domain-like"/>
    <property type="match status" value="1"/>
</dbReference>
<dbReference type="InterPro" id="IPR039426">
    <property type="entry name" value="TonB-dep_rcpt-like"/>
</dbReference>
<dbReference type="Pfam" id="PF13620">
    <property type="entry name" value="CarboxypepD_reg"/>
    <property type="match status" value="1"/>
</dbReference>
<dbReference type="InterPro" id="IPR036942">
    <property type="entry name" value="Beta-barrel_TonB_sf"/>
</dbReference>
<evidence type="ECO:0000256" key="2">
    <source>
        <dbReference type="ARBA" id="ARBA00022448"/>
    </source>
</evidence>
<comment type="similarity">
    <text evidence="7">Belongs to the TonB-dependent receptor family.</text>
</comment>
<dbReference type="Pfam" id="PF07715">
    <property type="entry name" value="Plug"/>
    <property type="match status" value="1"/>
</dbReference>
<evidence type="ECO:0000313" key="12">
    <source>
        <dbReference type="Proteomes" id="UP000245647"/>
    </source>
</evidence>
<evidence type="ECO:0000256" key="5">
    <source>
        <dbReference type="ARBA" id="ARBA00023136"/>
    </source>
</evidence>
<comment type="caution">
    <text evidence="11">The sequence shown here is derived from an EMBL/GenBank/DDBJ whole genome shotgun (WGS) entry which is preliminary data.</text>
</comment>
<keyword evidence="12" id="KW-1185">Reference proteome</keyword>
<protein>
    <submittedName>
        <fullName evidence="11">TonB-dependent receptor</fullName>
    </submittedName>
</protein>
<dbReference type="GO" id="GO:0009279">
    <property type="term" value="C:cell outer membrane"/>
    <property type="evidence" value="ECO:0007669"/>
    <property type="project" value="UniProtKB-SubCell"/>
</dbReference>
<evidence type="ECO:0000256" key="6">
    <source>
        <dbReference type="ARBA" id="ARBA00023237"/>
    </source>
</evidence>
<dbReference type="AlphaFoldDB" id="A0A2U2PMZ1"/>
<dbReference type="Proteomes" id="UP000245647">
    <property type="component" value="Unassembled WGS sequence"/>
</dbReference>
<dbReference type="SUPFAM" id="SSF56935">
    <property type="entry name" value="Porins"/>
    <property type="match status" value="1"/>
</dbReference>
<name>A0A2U2PMZ1_9SPHI</name>
<dbReference type="InterPro" id="IPR037066">
    <property type="entry name" value="Plug_dom_sf"/>
</dbReference>
<dbReference type="PANTHER" id="PTHR40980">
    <property type="entry name" value="PLUG DOMAIN-CONTAINING PROTEIN"/>
    <property type="match status" value="1"/>
</dbReference>
<organism evidence="11 12">
    <name type="scientific">Pararcticibacter amylolyticus</name>
    <dbReference type="NCBI Taxonomy" id="2173175"/>
    <lineage>
        <taxon>Bacteria</taxon>
        <taxon>Pseudomonadati</taxon>
        <taxon>Bacteroidota</taxon>
        <taxon>Sphingobacteriia</taxon>
        <taxon>Sphingobacteriales</taxon>
        <taxon>Sphingobacteriaceae</taxon>
        <taxon>Pararcticibacter</taxon>
    </lineage>
</organism>
<evidence type="ECO:0000256" key="4">
    <source>
        <dbReference type="ARBA" id="ARBA00022692"/>
    </source>
</evidence>
<keyword evidence="6 7" id="KW-0998">Cell outer membrane</keyword>
<sequence>MKPTLFKLLFALTINFLFHLPLKAQELSVSGTVTDAGKKPLDYATVSVLTKADSSVVKTMFTNDKGHFNFRGLKESEYFVSVSSVGFKKFTGKSFSLSSQNPQFHVEPIQLQPESRELKEVSITAQKPFIERKADKLIVNVENSSVSVGSTALEVLQKAPGVSVDKDDNIALKGQQGVMIMVDGKQTYMSNADLANFLRNMQSNEIESIEIINNPSARYEAAGKAGIINIKLKKNKSYGTNGTLNAGGGYGKRYKSNAGISFNNRNKTVNIFGSYNYSNNKRFQDMKIDRINSDAGKNTYFYQFGNSDRKNQDNNFKLGADYFIDKNNTIGALMTGYINNGGELYGNNTLIGATRGANDSSVVALNEGNYKYRNFSYNVNLKSVLDTSGQELQVDLDYSNYYGNDNTLYDNIYYYNPSATNGNPELLRNHTPSKIHIYSVKADYTYPLSKRMKLETGLKSSMVKTDNNFQFNRFLEEAWQNDPRRSNHFIYDENINAAYINYRIEWKKTTLQAGLRGEQTNSKGNLVTTDSVVNRHYFNLFPSGVISHNFTDNHTIGLSYSRRINRPSYDALNPFEYYLDKYTYNQGNPFLKPEYTNAFELSYTYKKAYTVSFGYNITNDLITEVLLPNPQKGALYQTNQNLAKQNAYSATVSAPFTFTKWWSSNNNINIFYLGFKTPNLNGQEIDNGKTAFQIYSSQNIKLGKTTSLELNGDYQSSLIYGTIKIEPQYGIDMGLSQSLYNKKLNVKLALNDVFNTRTQKISSAYPGLSYSLSQKRETQVVRLSLSYRFGSNEIKASRQRSTGLESEANRIKK</sequence>
<evidence type="ECO:0000259" key="10">
    <source>
        <dbReference type="Pfam" id="PF14905"/>
    </source>
</evidence>
<keyword evidence="11" id="KW-0675">Receptor</keyword>
<dbReference type="Gene3D" id="2.170.130.10">
    <property type="entry name" value="TonB-dependent receptor, plug domain"/>
    <property type="match status" value="1"/>
</dbReference>
<reference evidence="11 12" key="1">
    <citation type="submission" date="2018-04" db="EMBL/GenBank/DDBJ databases">
        <title>Pedobacter chongqingensis sp. nov., isolated from a rottenly hemp rope.</title>
        <authorList>
            <person name="Cai Y."/>
        </authorList>
    </citation>
    <scope>NUCLEOTIDE SEQUENCE [LARGE SCALE GENOMIC DNA]</scope>
    <source>
        <strain evidence="11 12">FJ4-8</strain>
    </source>
</reference>
<dbReference type="PANTHER" id="PTHR40980:SF4">
    <property type="entry name" value="TONB-DEPENDENT RECEPTOR-LIKE BETA-BARREL DOMAIN-CONTAINING PROTEIN"/>
    <property type="match status" value="1"/>
</dbReference>
<dbReference type="InterPro" id="IPR041700">
    <property type="entry name" value="OMP_b-brl_3"/>
</dbReference>
<accession>A0A2U2PMZ1</accession>
<evidence type="ECO:0000256" key="1">
    <source>
        <dbReference type="ARBA" id="ARBA00004571"/>
    </source>
</evidence>
<dbReference type="PROSITE" id="PS52016">
    <property type="entry name" value="TONB_DEPENDENT_REC_3"/>
    <property type="match status" value="1"/>
</dbReference>
<proteinExistence type="inferred from homology"/>